<dbReference type="EMBL" id="LNYI01000030">
    <property type="protein sequence ID" value="KTD21955.1"/>
    <property type="molecule type" value="Genomic_DNA"/>
</dbReference>
<sequence>MAKLTHFAPYVVHTADHFDLTHWQLKIILELTAKHKVVLLRGFAAMSRDDLLAYCQSQAQLLFWDFGPVMEMKVDKNSKNYLFTESDVPLHWDGAFHQEPRFLFFHCIEAPLATMGGETLFVNTEMVWEKASDQQQKKWLNYRLQFTTEKLAHYGGNIQRDLVTKHPQTGRTILRFAEPVGEDYLNPVSVRVLNKEPRESLDILAELSQCMRNENNCYLHQWQQGDYLFADNFSLLHGRNAFKQQSPRHLRRIQIL</sequence>
<dbReference type="PATRIC" id="fig|45067.4.peg.1602"/>
<comment type="caution">
    <text evidence="4">The sequence shown here is derived from an EMBL/GenBank/DDBJ whole genome shotgun (WGS) entry which is preliminary data.</text>
</comment>
<evidence type="ECO:0000259" key="3">
    <source>
        <dbReference type="Pfam" id="PF02668"/>
    </source>
</evidence>
<dbReference type="Gene3D" id="3.60.130.10">
    <property type="entry name" value="Clavaminate synthase-like"/>
    <property type="match status" value="1"/>
</dbReference>
<organism evidence="4 5">
    <name type="scientific">Legionella lansingensis</name>
    <dbReference type="NCBI Taxonomy" id="45067"/>
    <lineage>
        <taxon>Bacteria</taxon>
        <taxon>Pseudomonadati</taxon>
        <taxon>Pseudomonadota</taxon>
        <taxon>Gammaproteobacteria</taxon>
        <taxon>Legionellales</taxon>
        <taxon>Legionellaceae</taxon>
        <taxon>Legionella</taxon>
    </lineage>
</organism>
<protein>
    <submittedName>
        <fullName evidence="4">Pyoverdine biosynthesis protein PvcB</fullName>
    </submittedName>
</protein>
<proteinExistence type="predicted"/>
<evidence type="ECO:0000256" key="1">
    <source>
        <dbReference type="ARBA" id="ARBA00001954"/>
    </source>
</evidence>
<dbReference type="SUPFAM" id="SSF51197">
    <property type="entry name" value="Clavaminate synthase-like"/>
    <property type="match status" value="1"/>
</dbReference>
<dbReference type="Proteomes" id="UP000054869">
    <property type="component" value="Unassembled WGS sequence"/>
</dbReference>
<dbReference type="Pfam" id="PF02668">
    <property type="entry name" value="TauD"/>
    <property type="match status" value="1"/>
</dbReference>
<evidence type="ECO:0000313" key="4">
    <source>
        <dbReference type="EMBL" id="KTD21955.1"/>
    </source>
</evidence>
<dbReference type="InterPro" id="IPR050411">
    <property type="entry name" value="AlphaKG_dependent_hydroxylases"/>
</dbReference>
<evidence type="ECO:0000256" key="2">
    <source>
        <dbReference type="ARBA" id="ARBA00023002"/>
    </source>
</evidence>
<dbReference type="RefSeq" id="WP_028374135.1">
    <property type="nucleotide sequence ID" value="NZ_CAAAJD010000044.1"/>
</dbReference>
<feature type="domain" description="TauD/TfdA-like" evidence="3">
    <location>
        <begin position="16"/>
        <end position="253"/>
    </location>
</feature>
<dbReference type="InterPro" id="IPR042098">
    <property type="entry name" value="TauD-like_sf"/>
</dbReference>
<dbReference type="InterPro" id="IPR003819">
    <property type="entry name" value="TauD/TfdA-like"/>
</dbReference>
<comment type="cofactor">
    <cofactor evidence="1">
        <name>Fe(2+)</name>
        <dbReference type="ChEBI" id="CHEBI:29033"/>
    </cofactor>
</comment>
<dbReference type="STRING" id="45067.Llan_1529"/>
<dbReference type="PANTHER" id="PTHR10696">
    <property type="entry name" value="GAMMA-BUTYROBETAINE HYDROXYLASE-RELATED"/>
    <property type="match status" value="1"/>
</dbReference>
<reference evidence="4 5" key="1">
    <citation type="submission" date="2015-11" db="EMBL/GenBank/DDBJ databases">
        <title>Genomic analysis of 38 Legionella species identifies large and diverse effector repertoires.</title>
        <authorList>
            <person name="Burstein D."/>
            <person name="Amaro F."/>
            <person name="Zusman T."/>
            <person name="Lifshitz Z."/>
            <person name="Cohen O."/>
            <person name="Gilbert J.A."/>
            <person name="Pupko T."/>
            <person name="Shuman H.A."/>
            <person name="Segal G."/>
        </authorList>
    </citation>
    <scope>NUCLEOTIDE SEQUENCE [LARGE SCALE GENOMIC DNA]</scope>
    <source>
        <strain evidence="4 5">ATCC 49751</strain>
    </source>
</reference>
<name>A0A0W0VPG8_9GAMM</name>
<dbReference type="OrthoDB" id="581608at2"/>
<dbReference type="GO" id="GO:0016706">
    <property type="term" value="F:2-oxoglutarate-dependent dioxygenase activity"/>
    <property type="evidence" value="ECO:0007669"/>
    <property type="project" value="UniProtKB-ARBA"/>
</dbReference>
<gene>
    <name evidence="4" type="ORF">Llan_1529</name>
</gene>
<dbReference type="AlphaFoldDB" id="A0A0W0VPG8"/>
<dbReference type="PANTHER" id="PTHR10696:SF53">
    <property type="entry name" value="TYROSINE ISONITRILE DESATURASE"/>
    <property type="match status" value="1"/>
</dbReference>
<keyword evidence="5" id="KW-1185">Reference proteome</keyword>
<accession>A0A0W0VPG8</accession>
<keyword evidence="2" id="KW-0560">Oxidoreductase</keyword>
<dbReference type="eggNOG" id="COG2175">
    <property type="taxonomic scope" value="Bacteria"/>
</dbReference>
<evidence type="ECO:0000313" key="5">
    <source>
        <dbReference type="Proteomes" id="UP000054869"/>
    </source>
</evidence>